<proteinExistence type="predicted"/>
<dbReference type="SUPFAM" id="SSF54001">
    <property type="entry name" value="Cysteine proteinases"/>
    <property type="match status" value="1"/>
</dbReference>
<evidence type="ECO:0000313" key="6">
    <source>
        <dbReference type="EMBL" id="CAI9600580.1"/>
    </source>
</evidence>
<dbReference type="Pfam" id="PF00443">
    <property type="entry name" value="UCH"/>
    <property type="match status" value="1"/>
</dbReference>
<accession>A0ABN9FU03</accession>
<name>A0ABN9FU03_9NEOB</name>
<dbReference type="Gene3D" id="3.90.70.10">
    <property type="entry name" value="Cysteine proteinases"/>
    <property type="match status" value="1"/>
</dbReference>
<keyword evidence="7" id="KW-1185">Reference proteome</keyword>
<dbReference type="EC" id="3.4.19.12" evidence="2"/>
<protein>
    <recommendedName>
        <fullName evidence="2">ubiquitinyl hydrolase 1</fullName>
        <ecNumber evidence="2">3.4.19.12</ecNumber>
    </recommendedName>
</protein>
<dbReference type="InterPro" id="IPR028889">
    <property type="entry name" value="USP"/>
</dbReference>
<evidence type="ECO:0000313" key="7">
    <source>
        <dbReference type="Proteomes" id="UP001162483"/>
    </source>
</evidence>
<dbReference type="PROSITE" id="PS50235">
    <property type="entry name" value="USP_3"/>
    <property type="match status" value="1"/>
</dbReference>
<dbReference type="EMBL" id="CATNWA010017446">
    <property type="protein sequence ID" value="CAI9600580.1"/>
    <property type="molecule type" value="Genomic_DNA"/>
</dbReference>
<evidence type="ECO:0000256" key="4">
    <source>
        <dbReference type="ARBA" id="ARBA00022801"/>
    </source>
</evidence>
<reference evidence="6" key="1">
    <citation type="submission" date="2023-05" db="EMBL/GenBank/DDBJ databases">
        <authorList>
            <person name="Stuckert A."/>
        </authorList>
    </citation>
    <scope>NUCLEOTIDE SEQUENCE</scope>
</reference>
<keyword evidence="3" id="KW-0645">Protease</keyword>
<organism evidence="6 7">
    <name type="scientific">Staurois parvus</name>
    <dbReference type="NCBI Taxonomy" id="386267"/>
    <lineage>
        <taxon>Eukaryota</taxon>
        <taxon>Metazoa</taxon>
        <taxon>Chordata</taxon>
        <taxon>Craniata</taxon>
        <taxon>Vertebrata</taxon>
        <taxon>Euteleostomi</taxon>
        <taxon>Amphibia</taxon>
        <taxon>Batrachia</taxon>
        <taxon>Anura</taxon>
        <taxon>Neobatrachia</taxon>
        <taxon>Ranoidea</taxon>
        <taxon>Ranidae</taxon>
        <taxon>Staurois</taxon>
    </lineage>
</organism>
<keyword evidence="4" id="KW-0378">Hydrolase</keyword>
<comment type="caution">
    <text evidence="6">The sequence shown here is derived from an EMBL/GenBank/DDBJ whole genome shotgun (WGS) entry which is preliminary data.</text>
</comment>
<dbReference type="InterPro" id="IPR050185">
    <property type="entry name" value="Ub_carboxyl-term_hydrolase"/>
</dbReference>
<evidence type="ECO:0000259" key="5">
    <source>
        <dbReference type="PROSITE" id="PS50235"/>
    </source>
</evidence>
<gene>
    <name evidence="6" type="ORF">SPARVUS_LOCUS12804171</name>
</gene>
<dbReference type="InterPro" id="IPR038765">
    <property type="entry name" value="Papain-like_cys_pep_sf"/>
</dbReference>
<dbReference type="PANTHER" id="PTHR21646:SF11">
    <property type="entry name" value="INACTIVE UBIQUITIN CARBOXYL-TERMINAL HYDROLASE 50"/>
    <property type="match status" value="1"/>
</dbReference>
<evidence type="ECO:0000256" key="3">
    <source>
        <dbReference type="ARBA" id="ARBA00022670"/>
    </source>
</evidence>
<feature type="domain" description="USP" evidence="5">
    <location>
        <begin position="1"/>
        <end position="261"/>
    </location>
</feature>
<dbReference type="InterPro" id="IPR001394">
    <property type="entry name" value="Peptidase_C19_UCH"/>
</dbReference>
<dbReference type="Proteomes" id="UP001162483">
    <property type="component" value="Unassembled WGS sequence"/>
</dbReference>
<evidence type="ECO:0000256" key="1">
    <source>
        <dbReference type="ARBA" id="ARBA00000707"/>
    </source>
</evidence>
<evidence type="ECO:0000256" key="2">
    <source>
        <dbReference type="ARBA" id="ARBA00012759"/>
    </source>
</evidence>
<dbReference type="PANTHER" id="PTHR21646">
    <property type="entry name" value="UBIQUITIN CARBOXYL-TERMINAL HYDROLASE"/>
    <property type="match status" value="1"/>
</dbReference>
<sequence>MNAVIQCLSSTSPLVEYFFSWQFENLTARKKKTFVNAFAKLVVDLWFGESQSVTPEDFWDALCCVHPPFGKISQQDAQELLIYTLNGLHEDLTKTINNKSSNMVQGIIIRHTIRSASNTPITRFFQGVLSQTIICMECRRRSYKEDIFTVLSIPIPSGNKASLMQCLQCFFQQVMLTSTDRIFCSYCKTKQDATVEVKISKPPKILILHLKRFEHQGRVRRKLKTNVTFPLTNLDMSPFVTLYNVTLSEFHLYSVVVSIIV</sequence>
<comment type="catalytic activity">
    <reaction evidence="1">
        <text>Thiol-dependent hydrolysis of ester, thioester, amide, peptide and isopeptide bonds formed by the C-terminal Gly of ubiquitin (a 76-residue protein attached to proteins as an intracellular targeting signal).</text>
        <dbReference type="EC" id="3.4.19.12"/>
    </reaction>
</comment>